<gene>
    <name evidence="3" type="ORF">V6N11_084235</name>
</gene>
<dbReference type="InterPro" id="IPR040256">
    <property type="entry name" value="At4g02000-like"/>
</dbReference>
<feature type="compositionally biased region" description="Polar residues" evidence="1">
    <location>
        <begin position="1"/>
        <end position="13"/>
    </location>
</feature>
<protein>
    <recommendedName>
        <fullName evidence="2">DUF4283 domain-containing protein</fullName>
    </recommendedName>
</protein>
<reference evidence="3 4" key="1">
    <citation type="journal article" date="2024" name="G3 (Bethesda)">
        <title>Genome assembly of Hibiscus sabdariffa L. provides insights into metabolisms of medicinal natural products.</title>
        <authorList>
            <person name="Kim T."/>
        </authorList>
    </citation>
    <scope>NUCLEOTIDE SEQUENCE [LARGE SCALE GENOMIC DNA]</scope>
    <source>
        <strain evidence="3">TK-2024</strain>
        <tissue evidence="3">Old leaves</tissue>
    </source>
</reference>
<keyword evidence="4" id="KW-1185">Reference proteome</keyword>
<evidence type="ECO:0000313" key="4">
    <source>
        <dbReference type="Proteomes" id="UP001396334"/>
    </source>
</evidence>
<evidence type="ECO:0000313" key="3">
    <source>
        <dbReference type="EMBL" id="KAK9003595.1"/>
    </source>
</evidence>
<organism evidence="3 4">
    <name type="scientific">Hibiscus sabdariffa</name>
    <name type="common">roselle</name>
    <dbReference type="NCBI Taxonomy" id="183260"/>
    <lineage>
        <taxon>Eukaryota</taxon>
        <taxon>Viridiplantae</taxon>
        <taxon>Streptophyta</taxon>
        <taxon>Embryophyta</taxon>
        <taxon>Tracheophyta</taxon>
        <taxon>Spermatophyta</taxon>
        <taxon>Magnoliopsida</taxon>
        <taxon>eudicotyledons</taxon>
        <taxon>Gunneridae</taxon>
        <taxon>Pentapetalae</taxon>
        <taxon>rosids</taxon>
        <taxon>malvids</taxon>
        <taxon>Malvales</taxon>
        <taxon>Malvaceae</taxon>
        <taxon>Malvoideae</taxon>
        <taxon>Hibiscus</taxon>
    </lineage>
</organism>
<proteinExistence type="predicted"/>
<sequence length="278" mass="31376">MITTFPEASNTPLNPRKYRWLDDEPSDTGDPRGNSDAPLPAIPNPVDARIPSYKEKLIGNSPLPAEEEAIIDEDEIEILDGDVQKTVIDEIINIDFSKRIRDLVIKSLDQIVVVKLLGCCIGYNTLRNKLYELWKPSQAFRLIDIENDYFLLSFKSLSDFLHAVAGGPWTIFGSYLTVEPWTEDFSMAQPYSQKVIAWIRLPGLPPLVSKLIINGQVQLVEYESLPMICFSCGKYGHNPDSFPERDVSTEGCPNSEPVQSVQHLCHETDSYGLWMLVE</sequence>
<accession>A0ABR2QSF0</accession>
<feature type="region of interest" description="Disordered" evidence="1">
    <location>
        <begin position="1"/>
        <end position="44"/>
    </location>
</feature>
<dbReference type="PANTHER" id="PTHR31286:SF173">
    <property type="entry name" value="DUF4283 DOMAIN-CONTAINING PROTEIN"/>
    <property type="match status" value="1"/>
</dbReference>
<evidence type="ECO:0000259" key="2">
    <source>
        <dbReference type="Pfam" id="PF14111"/>
    </source>
</evidence>
<feature type="domain" description="DUF4283" evidence="2">
    <location>
        <begin position="107"/>
        <end position="188"/>
    </location>
</feature>
<dbReference type="PANTHER" id="PTHR31286">
    <property type="entry name" value="GLYCINE-RICH CELL WALL STRUCTURAL PROTEIN 1.8-LIKE"/>
    <property type="match status" value="1"/>
</dbReference>
<dbReference type="EMBL" id="JBBPBN010000033">
    <property type="protein sequence ID" value="KAK9003595.1"/>
    <property type="molecule type" value="Genomic_DNA"/>
</dbReference>
<name>A0ABR2QSF0_9ROSI</name>
<dbReference type="Proteomes" id="UP001396334">
    <property type="component" value="Unassembled WGS sequence"/>
</dbReference>
<comment type="caution">
    <text evidence="3">The sequence shown here is derived from an EMBL/GenBank/DDBJ whole genome shotgun (WGS) entry which is preliminary data.</text>
</comment>
<evidence type="ECO:0000256" key="1">
    <source>
        <dbReference type="SAM" id="MobiDB-lite"/>
    </source>
</evidence>
<dbReference type="InterPro" id="IPR025558">
    <property type="entry name" value="DUF4283"/>
</dbReference>
<dbReference type="Pfam" id="PF14111">
    <property type="entry name" value="DUF4283"/>
    <property type="match status" value="1"/>
</dbReference>